<evidence type="ECO:0000256" key="3">
    <source>
        <dbReference type="SAM" id="Phobius"/>
    </source>
</evidence>
<feature type="region of interest" description="Disordered" evidence="2">
    <location>
        <begin position="1"/>
        <end position="37"/>
    </location>
</feature>
<feature type="compositionally biased region" description="Basic and acidic residues" evidence="2">
    <location>
        <begin position="1"/>
        <end position="11"/>
    </location>
</feature>
<dbReference type="EMBL" id="CP144089">
    <property type="protein sequence ID" value="WWD05948.1"/>
    <property type="molecule type" value="Genomic_DNA"/>
</dbReference>
<dbReference type="GO" id="GO:0050897">
    <property type="term" value="F:cobalt ion binding"/>
    <property type="evidence" value="ECO:0007669"/>
    <property type="project" value="TreeGrafter"/>
</dbReference>
<evidence type="ECO:0000313" key="4">
    <source>
        <dbReference type="EMBL" id="WWD05948.1"/>
    </source>
</evidence>
<proteinExistence type="predicted"/>
<dbReference type="AlphaFoldDB" id="A0AAX4KKW1"/>
<sequence length="633" mass="71685">MTSDSERDPSHRPNTSSSDTSTDRYGTPDSNIRPSPVPYELLHHLANRLETGRDYLETHLGEEEKGDESDEGISNFPKGYIIAKARVYSRSDVLSGPLGMKVEEMMSPPLSIEVSIFVDKVRKMMEEKRGEDSIWIRIYGMDQSLVEGITRLCGLPSKTLFHHLLYSQHRYHRPETFIHPNYTSMQFPVYGTLTSKRQAVLNAKFVKDDETTIPKRSEASKLALADTEVDEIMKKGSISVFVIPSLNVVITVTPQSYMSPATRMTEYAVHPQLDIPGQIDILVNSELLGASLLHRSIENASITVRDIAAMLKVWENDAKYHYSTTRTAEIHRLINHLITCQDELQDLQPVHEMVLNYYKEKDVSGQASEVIDIDVAARAVVVIEQSQKALHRVSNELQRLINRGIRLETFCLNILSSRANDSMERLAIVTTVFLPLTFMGFTDFTVLSQTPVYFWKISVPLSIAFFFIFAFSNLKRFIRFTFHFLIKGFRRARSQRVFESLMKWWCHEKFKRELERERKAYSTSLRQFQESLPPGPVQYPPPHGSSPGQVQYPPPPGPPPPPPAIPLGQPLRPLPDLSPIALGTDGTVPAWSAFNPMPVWGMPIPLSGMPIPLPATPVPSSGRKIPRLKRARR</sequence>
<accession>A0AAX4KKW1</accession>
<feature type="compositionally biased region" description="Polar residues" evidence="2">
    <location>
        <begin position="12"/>
        <end position="33"/>
    </location>
</feature>
<protein>
    <recommendedName>
        <fullName evidence="6">Magnesium transporter</fullName>
    </recommendedName>
</protein>
<dbReference type="GeneID" id="91102835"/>
<evidence type="ECO:0000256" key="2">
    <source>
        <dbReference type="SAM" id="MobiDB-lite"/>
    </source>
</evidence>
<dbReference type="GO" id="GO:0000287">
    <property type="term" value="F:magnesium ion binding"/>
    <property type="evidence" value="ECO:0007669"/>
    <property type="project" value="TreeGrafter"/>
</dbReference>
<gene>
    <name evidence="4" type="ORF">V865_004033</name>
</gene>
<dbReference type="KEGG" id="ker:91102835"/>
<dbReference type="Gene3D" id="1.20.58.340">
    <property type="entry name" value="Magnesium transport protein CorA, transmembrane region"/>
    <property type="match status" value="1"/>
</dbReference>
<comment type="subcellular location">
    <subcellularLocation>
        <location evidence="1">Cell membrane</location>
        <topology evidence="1">Multi-pass membrane protein</topology>
    </subcellularLocation>
</comment>
<dbReference type="GO" id="GO:0015087">
    <property type="term" value="F:cobalt ion transmembrane transporter activity"/>
    <property type="evidence" value="ECO:0007669"/>
    <property type="project" value="TreeGrafter"/>
</dbReference>
<feature type="region of interest" description="Disordered" evidence="2">
    <location>
        <begin position="530"/>
        <end position="570"/>
    </location>
</feature>
<feature type="compositionally biased region" description="Pro residues" evidence="2">
    <location>
        <begin position="552"/>
        <end position="565"/>
    </location>
</feature>
<feature type="transmembrane region" description="Helical" evidence="3">
    <location>
        <begin position="453"/>
        <end position="474"/>
    </location>
</feature>
<name>A0AAX4KKW1_9TREE</name>
<feature type="transmembrane region" description="Helical" evidence="3">
    <location>
        <begin position="426"/>
        <end position="447"/>
    </location>
</feature>
<keyword evidence="3" id="KW-0472">Membrane</keyword>
<dbReference type="GO" id="GO:0015095">
    <property type="term" value="F:magnesium ion transmembrane transporter activity"/>
    <property type="evidence" value="ECO:0007669"/>
    <property type="project" value="TreeGrafter"/>
</dbReference>
<evidence type="ECO:0008006" key="6">
    <source>
        <dbReference type="Google" id="ProtNLM"/>
    </source>
</evidence>
<evidence type="ECO:0000256" key="1">
    <source>
        <dbReference type="ARBA" id="ARBA00004651"/>
    </source>
</evidence>
<evidence type="ECO:0000313" key="5">
    <source>
        <dbReference type="Proteomes" id="UP001358614"/>
    </source>
</evidence>
<keyword evidence="3" id="KW-0812">Transmembrane</keyword>
<dbReference type="Proteomes" id="UP001358614">
    <property type="component" value="Chromosome 1"/>
</dbReference>
<dbReference type="RefSeq" id="XP_066083915.1">
    <property type="nucleotide sequence ID" value="XM_066227818.1"/>
</dbReference>
<reference evidence="4 5" key="1">
    <citation type="submission" date="2024-01" db="EMBL/GenBank/DDBJ databases">
        <title>Comparative genomics of Cryptococcus and Kwoniella reveals pathogenesis evolution and contrasting modes of karyotype evolution via chromosome fusion or intercentromeric recombination.</title>
        <authorList>
            <person name="Coelho M.A."/>
            <person name="David-Palma M."/>
            <person name="Shea T."/>
            <person name="Bowers K."/>
            <person name="McGinley-Smith S."/>
            <person name="Mohammad A.W."/>
            <person name="Gnirke A."/>
            <person name="Yurkov A.M."/>
            <person name="Nowrousian M."/>
            <person name="Sun S."/>
            <person name="Cuomo C.A."/>
            <person name="Heitman J."/>
        </authorList>
    </citation>
    <scope>NUCLEOTIDE SEQUENCE [LARGE SCALE GENOMIC DNA]</scope>
    <source>
        <strain evidence="4 5">PYCC6329</strain>
    </source>
</reference>
<dbReference type="PANTHER" id="PTHR46494:SF1">
    <property type="entry name" value="CORA FAMILY METAL ION TRANSPORTER (EUROFUNG)"/>
    <property type="match status" value="1"/>
</dbReference>
<dbReference type="PANTHER" id="PTHR46494">
    <property type="entry name" value="CORA FAMILY METAL ION TRANSPORTER (EUROFUNG)"/>
    <property type="match status" value="1"/>
</dbReference>
<keyword evidence="3" id="KW-1133">Transmembrane helix</keyword>
<keyword evidence="5" id="KW-1185">Reference proteome</keyword>
<feature type="compositionally biased region" description="Pro residues" evidence="2">
    <location>
        <begin position="533"/>
        <end position="544"/>
    </location>
</feature>
<organism evidence="4 5">
    <name type="scientific">Kwoniella europaea PYCC6329</name>
    <dbReference type="NCBI Taxonomy" id="1423913"/>
    <lineage>
        <taxon>Eukaryota</taxon>
        <taxon>Fungi</taxon>
        <taxon>Dikarya</taxon>
        <taxon>Basidiomycota</taxon>
        <taxon>Agaricomycotina</taxon>
        <taxon>Tremellomycetes</taxon>
        <taxon>Tremellales</taxon>
        <taxon>Cryptococcaceae</taxon>
        <taxon>Kwoniella</taxon>
    </lineage>
</organism>
<dbReference type="GO" id="GO:0005886">
    <property type="term" value="C:plasma membrane"/>
    <property type="evidence" value="ECO:0007669"/>
    <property type="project" value="UniProtKB-SubCell"/>
</dbReference>